<evidence type="ECO:0000259" key="1">
    <source>
        <dbReference type="Pfam" id="PF01909"/>
    </source>
</evidence>
<dbReference type="Proteomes" id="UP000515369">
    <property type="component" value="Chromosome"/>
</dbReference>
<dbReference type="RefSeq" id="WP_182460490.1">
    <property type="nucleotide sequence ID" value="NZ_CP059732.1"/>
</dbReference>
<dbReference type="InterPro" id="IPR002934">
    <property type="entry name" value="Polymerase_NTP_transf_dom"/>
</dbReference>
<sequence>MLHPYFSARLPAIRAVCQAHGVNKLYAFGSIVDGRFIEGKSDIDLFVELRTNSPEIKARTLLLLWIDLQRILNCDVDLLTSKCIRGKYFQKYLKLYKVLVFDYEVAR</sequence>
<evidence type="ECO:0000313" key="3">
    <source>
        <dbReference type="Proteomes" id="UP000515369"/>
    </source>
</evidence>
<feature type="domain" description="Polymerase nucleotidyl transferase" evidence="1">
    <location>
        <begin position="13"/>
        <end position="91"/>
    </location>
</feature>
<proteinExistence type="predicted"/>
<keyword evidence="2" id="KW-0808">Transferase</keyword>
<dbReference type="Gene3D" id="3.30.460.10">
    <property type="entry name" value="Beta Polymerase, domain 2"/>
    <property type="match status" value="1"/>
</dbReference>
<dbReference type="KEGG" id="sfol:H3H32_35950"/>
<accession>A0A7G5GWG2</accession>
<dbReference type="Pfam" id="PF01909">
    <property type="entry name" value="NTP_transf_2"/>
    <property type="match status" value="1"/>
</dbReference>
<keyword evidence="3" id="KW-1185">Reference proteome</keyword>
<organism evidence="2 3">
    <name type="scientific">Spirosoma foliorum</name>
    <dbReference type="NCBI Taxonomy" id="2710596"/>
    <lineage>
        <taxon>Bacteria</taxon>
        <taxon>Pseudomonadati</taxon>
        <taxon>Bacteroidota</taxon>
        <taxon>Cytophagia</taxon>
        <taxon>Cytophagales</taxon>
        <taxon>Cytophagaceae</taxon>
        <taxon>Spirosoma</taxon>
    </lineage>
</organism>
<dbReference type="EMBL" id="CP059732">
    <property type="protein sequence ID" value="QMW03204.1"/>
    <property type="molecule type" value="Genomic_DNA"/>
</dbReference>
<dbReference type="GO" id="GO:0016779">
    <property type="term" value="F:nucleotidyltransferase activity"/>
    <property type="evidence" value="ECO:0007669"/>
    <property type="project" value="InterPro"/>
</dbReference>
<dbReference type="CDD" id="cd05403">
    <property type="entry name" value="NT_KNTase_like"/>
    <property type="match status" value="1"/>
</dbReference>
<dbReference type="AlphaFoldDB" id="A0A7G5GWG2"/>
<name>A0A7G5GWG2_9BACT</name>
<dbReference type="SUPFAM" id="SSF81301">
    <property type="entry name" value="Nucleotidyltransferase"/>
    <property type="match status" value="1"/>
</dbReference>
<protein>
    <submittedName>
        <fullName evidence="2">Nucleotidyltransferase domain-containing protein</fullName>
    </submittedName>
</protein>
<reference evidence="2 3" key="1">
    <citation type="submission" date="2020-07" db="EMBL/GenBank/DDBJ databases">
        <title>Spirosoma foliorum sp. nov., isolated from the leaves on the Nejang mountain Korea, Republic of.</title>
        <authorList>
            <person name="Ho H."/>
            <person name="Lee Y.-J."/>
            <person name="Nurcahyanto D.-A."/>
            <person name="Kim S.-G."/>
        </authorList>
    </citation>
    <scope>NUCLEOTIDE SEQUENCE [LARGE SCALE GENOMIC DNA]</scope>
    <source>
        <strain evidence="2 3">PL0136</strain>
    </source>
</reference>
<gene>
    <name evidence="2" type="ORF">H3H32_35950</name>
</gene>
<evidence type="ECO:0000313" key="2">
    <source>
        <dbReference type="EMBL" id="QMW03204.1"/>
    </source>
</evidence>
<dbReference type="InterPro" id="IPR043519">
    <property type="entry name" value="NT_sf"/>
</dbReference>